<feature type="compositionally biased region" description="Basic and acidic residues" evidence="3">
    <location>
        <begin position="1081"/>
        <end position="1101"/>
    </location>
</feature>
<dbReference type="InterPro" id="IPR013087">
    <property type="entry name" value="Znf_C2H2_type"/>
</dbReference>
<dbReference type="AlphaFoldDB" id="A0AA36BQ09"/>
<dbReference type="InterPro" id="IPR017874">
    <property type="entry name" value="CRIC_domain"/>
</dbReference>
<evidence type="ECO:0000256" key="3">
    <source>
        <dbReference type="SAM" id="MobiDB-lite"/>
    </source>
</evidence>
<feature type="region of interest" description="Disordered" evidence="3">
    <location>
        <begin position="581"/>
        <end position="641"/>
    </location>
</feature>
<organism evidence="9 10">
    <name type="scientific">Octopus vulgaris</name>
    <name type="common">Common octopus</name>
    <dbReference type="NCBI Taxonomy" id="6645"/>
    <lineage>
        <taxon>Eukaryota</taxon>
        <taxon>Metazoa</taxon>
        <taxon>Spiralia</taxon>
        <taxon>Lophotrochozoa</taxon>
        <taxon>Mollusca</taxon>
        <taxon>Cephalopoda</taxon>
        <taxon>Coleoidea</taxon>
        <taxon>Octopodiformes</taxon>
        <taxon>Octopoda</taxon>
        <taxon>Incirrata</taxon>
        <taxon>Octopodidae</taxon>
        <taxon>Octopus</taxon>
    </lineage>
</organism>
<dbReference type="InterPro" id="IPR036034">
    <property type="entry name" value="PDZ_sf"/>
</dbReference>
<dbReference type="InterPro" id="IPR013761">
    <property type="entry name" value="SAM/pointed_sf"/>
</dbReference>
<dbReference type="EMBL" id="OX597834">
    <property type="protein sequence ID" value="CAI9738453.1"/>
    <property type="molecule type" value="Genomic_DNA"/>
</dbReference>
<evidence type="ECO:0000259" key="7">
    <source>
        <dbReference type="PROSITE" id="PS50157"/>
    </source>
</evidence>
<dbReference type="CDD" id="cd06748">
    <property type="entry name" value="PDZ_CNK1_2_3-like"/>
    <property type="match status" value="1"/>
</dbReference>
<reference evidence="9" key="1">
    <citation type="submission" date="2023-08" db="EMBL/GenBank/DDBJ databases">
        <authorList>
            <person name="Alioto T."/>
            <person name="Alioto T."/>
            <person name="Gomez Garrido J."/>
        </authorList>
    </citation>
    <scope>NUCLEOTIDE SEQUENCE</scope>
</reference>
<dbReference type="Proteomes" id="UP001162480">
    <property type="component" value="Chromosome 21"/>
</dbReference>
<dbReference type="SMART" id="SM00454">
    <property type="entry name" value="SAM"/>
    <property type="match status" value="1"/>
</dbReference>
<evidence type="ECO:0000256" key="1">
    <source>
        <dbReference type="ARBA" id="ARBA00009498"/>
    </source>
</evidence>
<dbReference type="PANTHER" id="PTHR12844:SF42">
    <property type="entry name" value="CONNECTOR ENHANCER OF KSR PROTEIN CNK"/>
    <property type="match status" value="1"/>
</dbReference>
<dbReference type="InterPro" id="IPR011993">
    <property type="entry name" value="PH-like_dom_sf"/>
</dbReference>
<dbReference type="InterPro" id="IPR001849">
    <property type="entry name" value="PH_domain"/>
</dbReference>
<feature type="domain" description="PDZ" evidence="6">
    <location>
        <begin position="302"/>
        <end position="383"/>
    </location>
</feature>
<dbReference type="GO" id="GO:0008270">
    <property type="term" value="F:zinc ion binding"/>
    <property type="evidence" value="ECO:0007669"/>
    <property type="project" value="UniProtKB-KW"/>
</dbReference>
<feature type="domain" description="SAM" evidence="5">
    <location>
        <begin position="88"/>
        <end position="153"/>
    </location>
</feature>
<feature type="compositionally biased region" description="Low complexity" evidence="3">
    <location>
        <begin position="594"/>
        <end position="615"/>
    </location>
</feature>
<dbReference type="PROSITE" id="PS50003">
    <property type="entry name" value="PH_DOMAIN"/>
    <property type="match status" value="1"/>
</dbReference>
<evidence type="ECO:0000313" key="9">
    <source>
        <dbReference type="EMBL" id="CAI9738453.1"/>
    </source>
</evidence>
<dbReference type="Pfam" id="PF00595">
    <property type="entry name" value="PDZ"/>
    <property type="match status" value="1"/>
</dbReference>
<feature type="domain" description="PH" evidence="4">
    <location>
        <begin position="940"/>
        <end position="1039"/>
    </location>
</feature>
<dbReference type="SUPFAM" id="SSF50156">
    <property type="entry name" value="PDZ domain-like"/>
    <property type="match status" value="1"/>
</dbReference>
<feature type="region of interest" description="Disordered" evidence="3">
    <location>
        <begin position="381"/>
        <end position="527"/>
    </location>
</feature>
<dbReference type="Gene3D" id="1.10.150.50">
    <property type="entry name" value="Transcription Factor, Ets-1"/>
    <property type="match status" value="1"/>
</dbReference>
<dbReference type="FunFam" id="2.30.42.10:FF:000060">
    <property type="entry name" value="Connector enhancer of kinase suppressor of Ras 2"/>
    <property type="match status" value="1"/>
</dbReference>
<feature type="compositionally biased region" description="Basic and acidic residues" evidence="3">
    <location>
        <begin position="509"/>
        <end position="524"/>
    </location>
</feature>
<dbReference type="Gene3D" id="3.30.160.60">
    <property type="entry name" value="Classic Zinc Finger"/>
    <property type="match status" value="1"/>
</dbReference>
<dbReference type="SUPFAM" id="SSF50729">
    <property type="entry name" value="PH domain-like"/>
    <property type="match status" value="1"/>
</dbReference>
<evidence type="ECO:0000259" key="5">
    <source>
        <dbReference type="PROSITE" id="PS50105"/>
    </source>
</evidence>
<evidence type="ECO:0000256" key="2">
    <source>
        <dbReference type="PROSITE-ProRule" id="PRU00042"/>
    </source>
</evidence>
<comment type="similarity">
    <text evidence="1">Belongs to the CNKSR family.</text>
</comment>
<sequence length="1195" mass="133814">MQERNIITDISNKLFTESCTLTKYKHIHIGLKPYHCNIFSKSFSGNTVLITHLYIHTGNKSVPVALLVAHHLTMGRRNLLNYIRFDNWNPEQVAAWLRGLDDVVLPYVQYFLNSGIDGKKLFMMSNFDLEKLNVTKVGHQELILESIGLLLTLRYGFESENLQSLALQLSVKARCLVAVLNKQLAEEAANKSHVSSNRRDSSKQTISVPILSAVCDIISSLKPIVTWLDRSPFEGMCDLQIFRKSIVKLGLQLLDISLPCKNKLQDYENTMLKSCASLATICDEIVTKSKDPLEFQPASLELATITKKPDEKTLGLHIVSYHGIHVIGDIKELSPAKLSGKIMKGDEVIQVNNQTVVGWQLRKLVSNVKEKPKEVVLLLKKRPHHTNPFGHIPNRRKISNKQQTSTLPKSLKKRRCRDEEKPSRASFQEYLSSNVTPDFDTNKDGNETDNEVFRSGSESPQYKVEVESKQRRATVSGGSPTHTRPPLVIEDLDQKESSPVVSPDDDTSEELKDSETKEERRDTEGGTFVVKQVKADRINYRHSTSDLPPSTLYTKPKVFRAEIPSEDSCFISTTPTADKTQVTTITVESKKVPSSSSSDNSSNSSSSSNNNSNSSITPESPNKVSDSSQVTARSCSTTSANSTNAYTVSVDATPAQPSVADQAYHKPLRQTKSHHTSETTYSSAYDYAVQRKFSCPVDPTSHEDFQLDSEAKELILRSANHTRHKRISSFPASQPAVPQSGPSPATDGLCKRNLPHTTTTTTITTAARQLVSHSADFDIAHSKGFGDSSVASFDTTTHHKWTPVENRSWSTSEISQAPNRELVVRAKSRTNSEVACDAKNTPTLTKITRLNSIGIKVDTSKEQEHEERAVRPAVKKVDFDVTAKEKVEEPTSYTCTVVGGVAQMIPMGKNTSESQVVRRRAKTSKRVAADRRISCKDLGRGDCEGWLYKKKQSAGPLGKNWKKRWCILKESNMFHYKRNDDLKAEGVIHLPAFKVSPAPEMKSKKFAFKVHNAGTTFYFASERQDDMSKWMNKMGLAAINYDMSNVSTTGGFIKPDKPVNTPHAVQTDVYYSESEDDNDDTSSHQELSEHSEGKDYDSSNDDLKELYRQLERRNLTIVGTDRNQRRRSHIQSADMKMTVSDEQIDRMKRICILKRSLKDKELELETLENILGSGTPHQLQEYKELYGSTQSLGRL</sequence>
<evidence type="ECO:0000259" key="4">
    <source>
        <dbReference type="PROSITE" id="PS50003"/>
    </source>
</evidence>
<feature type="domain" description="C2H2-type" evidence="7">
    <location>
        <begin position="34"/>
        <end position="61"/>
    </location>
</feature>
<dbReference type="Pfam" id="PF00169">
    <property type="entry name" value="PH"/>
    <property type="match status" value="1"/>
</dbReference>
<proteinExistence type="inferred from homology"/>
<accession>A0AA36BQ09</accession>
<name>A0AA36BQ09_OCTVU</name>
<dbReference type="Gene3D" id="2.30.42.10">
    <property type="match status" value="1"/>
</dbReference>
<feature type="compositionally biased region" description="Low complexity" evidence="3">
    <location>
        <begin position="631"/>
        <end position="641"/>
    </location>
</feature>
<dbReference type="InterPro" id="IPR001660">
    <property type="entry name" value="SAM"/>
</dbReference>
<dbReference type="PROSITE" id="PS50157">
    <property type="entry name" value="ZINC_FINGER_C2H2_2"/>
    <property type="match status" value="1"/>
</dbReference>
<dbReference type="PANTHER" id="PTHR12844">
    <property type="entry name" value="CONNECTOR ENCHANCER OF KINASE SUPPRESSOR OF RAS"/>
    <property type="match status" value="1"/>
</dbReference>
<keyword evidence="2" id="KW-0863">Zinc-finger</keyword>
<dbReference type="PROSITE" id="PS51290">
    <property type="entry name" value="CRIC"/>
    <property type="match status" value="1"/>
</dbReference>
<evidence type="ECO:0000259" key="8">
    <source>
        <dbReference type="PROSITE" id="PS51290"/>
    </source>
</evidence>
<dbReference type="SUPFAM" id="SSF47769">
    <property type="entry name" value="SAM/Pointed domain"/>
    <property type="match status" value="1"/>
</dbReference>
<dbReference type="InterPro" id="IPR036236">
    <property type="entry name" value="Znf_C2H2_sf"/>
</dbReference>
<keyword evidence="10" id="KW-1185">Reference proteome</keyword>
<dbReference type="Gene3D" id="2.30.29.30">
    <property type="entry name" value="Pleckstrin-homology domain (PH domain)/Phosphotyrosine-binding domain (PTB)"/>
    <property type="match status" value="1"/>
</dbReference>
<dbReference type="Pfam" id="PF10534">
    <property type="entry name" value="CRIC_ras_sig"/>
    <property type="match status" value="1"/>
</dbReference>
<evidence type="ECO:0000259" key="6">
    <source>
        <dbReference type="PROSITE" id="PS50106"/>
    </source>
</evidence>
<dbReference type="PROSITE" id="PS50105">
    <property type="entry name" value="SAM_DOMAIN"/>
    <property type="match status" value="1"/>
</dbReference>
<dbReference type="InterPro" id="IPR001478">
    <property type="entry name" value="PDZ"/>
</dbReference>
<keyword evidence="2" id="KW-0862">Zinc</keyword>
<dbReference type="InterPro" id="IPR051566">
    <property type="entry name" value="CNKSR"/>
</dbReference>
<dbReference type="SMART" id="SM00233">
    <property type="entry name" value="PH"/>
    <property type="match status" value="1"/>
</dbReference>
<feature type="compositionally biased region" description="Polar residues" evidence="3">
    <location>
        <begin position="425"/>
        <end position="436"/>
    </location>
</feature>
<protein>
    <submittedName>
        <fullName evidence="9">IPCEF1 fusion 3-like, isoform X2</fullName>
    </submittedName>
</protein>
<feature type="region of interest" description="Disordered" evidence="3">
    <location>
        <begin position="1071"/>
        <end position="1101"/>
    </location>
</feature>
<keyword evidence="2" id="KW-0479">Metal-binding</keyword>
<feature type="domain" description="CRIC" evidence="8">
    <location>
        <begin position="161"/>
        <end position="264"/>
    </location>
</feature>
<dbReference type="Pfam" id="PF00536">
    <property type="entry name" value="SAM_1"/>
    <property type="match status" value="1"/>
</dbReference>
<gene>
    <name evidence="9" type="ORF">OCTVUL_1B017004</name>
</gene>
<dbReference type="SMART" id="SM00228">
    <property type="entry name" value="PDZ"/>
    <property type="match status" value="1"/>
</dbReference>
<evidence type="ECO:0000313" key="10">
    <source>
        <dbReference type="Proteomes" id="UP001162480"/>
    </source>
</evidence>
<feature type="compositionally biased region" description="Polar residues" evidence="3">
    <location>
        <begin position="616"/>
        <end position="630"/>
    </location>
</feature>
<dbReference type="PROSITE" id="PS50106">
    <property type="entry name" value="PDZ"/>
    <property type="match status" value="1"/>
</dbReference>
<dbReference type="SUPFAM" id="SSF57667">
    <property type="entry name" value="beta-beta-alpha zinc fingers"/>
    <property type="match status" value="1"/>
</dbReference>